<reference evidence="2" key="1">
    <citation type="journal article" date="2019" name="Int. J. Syst. Evol. Microbiol.">
        <title>The Global Catalogue of Microorganisms (GCM) 10K type strain sequencing project: providing services to taxonomists for standard genome sequencing and annotation.</title>
        <authorList>
            <consortium name="The Broad Institute Genomics Platform"/>
            <consortium name="The Broad Institute Genome Sequencing Center for Infectious Disease"/>
            <person name="Wu L."/>
            <person name="Ma J."/>
        </authorList>
    </citation>
    <scope>NUCLEOTIDE SEQUENCE [LARGE SCALE GENOMIC DNA]</scope>
    <source>
        <strain evidence="2">JCM 15592</strain>
    </source>
</reference>
<gene>
    <name evidence="1" type="ORF">GCM10009811_09590</name>
</gene>
<sequence>MNHPTESGEQCAKFGGATVDAAYDVERPVDVLAVIPRLLADEFDSIDLVGAAQEVDASKALFVESPE</sequence>
<keyword evidence="2" id="KW-1185">Reference proteome</keyword>
<comment type="caution">
    <text evidence="1">The sequence shown here is derived from an EMBL/GenBank/DDBJ whole genome shotgun (WGS) entry which is preliminary data.</text>
</comment>
<accession>A0ABP4XPE3</accession>
<proteinExistence type="predicted"/>
<dbReference type="Proteomes" id="UP001499938">
    <property type="component" value="Unassembled WGS sequence"/>
</dbReference>
<protein>
    <submittedName>
        <fullName evidence="1">Uncharacterized protein</fullName>
    </submittedName>
</protein>
<dbReference type="EMBL" id="BAAAPO010000016">
    <property type="protein sequence ID" value="GAA1786646.1"/>
    <property type="molecule type" value="Genomic_DNA"/>
</dbReference>
<name>A0ABP4XPE3_9MICO</name>
<evidence type="ECO:0000313" key="1">
    <source>
        <dbReference type="EMBL" id="GAA1786646.1"/>
    </source>
</evidence>
<organism evidence="1 2">
    <name type="scientific">Nostocoides veronense</name>
    <dbReference type="NCBI Taxonomy" id="330836"/>
    <lineage>
        <taxon>Bacteria</taxon>
        <taxon>Bacillati</taxon>
        <taxon>Actinomycetota</taxon>
        <taxon>Actinomycetes</taxon>
        <taxon>Micrococcales</taxon>
        <taxon>Intrasporangiaceae</taxon>
        <taxon>Nostocoides</taxon>
    </lineage>
</organism>
<evidence type="ECO:0000313" key="2">
    <source>
        <dbReference type="Proteomes" id="UP001499938"/>
    </source>
</evidence>